<accession>A0A8C6H2U4</accession>
<evidence type="ECO:0000313" key="2">
    <source>
        <dbReference type="Ensembl" id="ENSMSIP00000015436.1"/>
    </source>
</evidence>
<sequence>MQVYSEHPSRTQTRQRAPTSPLAHFYQEDIQINYAFLPGTELLFTFSSKALSSKTHDLSFTTYSLTRREEDFLKIDCMKLDFPSSPKDIFKCWLFTLTEQKP</sequence>
<reference evidence="2" key="2">
    <citation type="submission" date="2025-09" db="UniProtKB">
        <authorList>
            <consortium name="Ensembl"/>
        </authorList>
    </citation>
    <scope>IDENTIFICATION</scope>
</reference>
<organism evidence="2 3">
    <name type="scientific">Mus spicilegus</name>
    <name type="common">Mound-building mouse</name>
    <dbReference type="NCBI Taxonomy" id="10103"/>
    <lineage>
        <taxon>Eukaryota</taxon>
        <taxon>Metazoa</taxon>
        <taxon>Chordata</taxon>
        <taxon>Craniata</taxon>
        <taxon>Vertebrata</taxon>
        <taxon>Euteleostomi</taxon>
        <taxon>Mammalia</taxon>
        <taxon>Eutheria</taxon>
        <taxon>Euarchontoglires</taxon>
        <taxon>Glires</taxon>
        <taxon>Rodentia</taxon>
        <taxon>Myomorpha</taxon>
        <taxon>Muroidea</taxon>
        <taxon>Muridae</taxon>
        <taxon>Murinae</taxon>
        <taxon>Mus</taxon>
        <taxon>Mus</taxon>
    </lineage>
</organism>
<proteinExistence type="predicted"/>
<dbReference type="Ensembl" id="ENSMSIT00000019605.1">
    <property type="protein sequence ID" value="ENSMSIP00000015436.1"/>
    <property type="gene ID" value="ENSMSIG00000013264.1"/>
</dbReference>
<name>A0A8C6H2U4_MUSSI</name>
<keyword evidence="3" id="KW-1185">Reference proteome</keyword>
<feature type="region of interest" description="Disordered" evidence="1">
    <location>
        <begin position="1"/>
        <end position="20"/>
    </location>
</feature>
<reference evidence="2" key="1">
    <citation type="submission" date="2025-08" db="UniProtKB">
        <authorList>
            <consortium name="Ensembl"/>
        </authorList>
    </citation>
    <scope>IDENTIFICATION</scope>
</reference>
<evidence type="ECO:0000313" key="3">
    <source>
        <dbReference type="Proteomes" id="UP000694415"/>
    </source>
</evidence>
<protein>
    <submittedName>
        <fullName evidence="2">Uncharacterized protein</fullName>
    </submittedName>
</protein>
<evidence type="ECO:0000256" key="1">
    <source>
        <dbReference type="SAM" id="MobiDB-lite"/>
    </source>
</evidence>
<dbReference type="Proteomes" id="UP000694415">
    <property type="component" value="Unplaced"/>
</dbReference>
<dbReference type="AlphaFoldDB" id="A0A8C6H2U4"/>